<evidence type="ECO:0000313" key="1">
    <source>
        <dbReference type="EMBL" id="MFC0623627.1"/>
    </source>
</evidence>
<dbReference type="RefSeq" id="WP_380044552.1">
    <property type="nucleotide sequence ID" value="NZ_JBHLTC010000006.1"/>
</dbReference>
<keyword evidence="2" id="KW-1185">Reference proteome</keyword>
<dbReference type="EMBL" id="JBHLTC010000006">
    <property type="protein sequence ID" value="MFC0623627.1"/>
    <property type="molecule type" value="Genomic_DNA"/>
</dbReference>
<evidence type="ECO:0000313" key="2">
    <source>
        <dbReference type="Proteomes" id="UP001589890"/>
    </source>
</evidence>
<comment type="caution">
    <text evidence="1">The sequence shown here is derived from an EMBL/GenBank/DDBJ whole genome shotgun (WGS) entry which is preliminary data.</text>
</comment>
<reference evidence="1 2" key="1">
    <citation type="submission" date="2024-09" db="EMBL/GenBank/DDBJ databases">
        <authorList>
            <person name="Sun Q."/>
            <person name="Mori K."/>
        </authorList>
    </citation>
    <scope>NUCLEOTIDE SEQUENCE [LARGE SCALE GENOMIC DNA]</scope>
    <source>
        <strain evidence="1 2">CGMCC 1.15906</strain>
    </source>
</reference>
<name>A0ABV6QIR1_9ACTN</name>
<proteinExistence type="predicted"/>
<protein>
    <submittedName>
        <fullName evidence="1">Uncharacterized protein</fullName>
    </submittedName>
</protein>
<sequence>MTLVMFSQVERLSASTSRVSAIAASPGVLRHQLRLRTLAGRGTAA</sequence>
<organism evidence="1 2">
    <name type="scientific">Kribbella deserti</name>
    <dbReference type="NCBI Taxonomy" id="1926257"/>
    <lineage>
        <taxon>Bacteria</taxon>
        <taxon>Bacillati</taxon>
        <taxon>Actinomycetota</taxon>
        <taxon>Actinomycetes</taxon>
        <taxon>Propionibacteriales</taxon>
        <taxon>Kribbellaceae</taxon>
        <taxon>Kribbella</taxon>
    </lineage>
</organism>
<dbReference type="Proteomes" id="UP001589890">
    <property type="component" value="Unassembled WGS sequence"/>
</dbReference>
<accession>A0ABV6QIR1</accession>
<gene>
    <name evidence="1" type="ORF">ACFFGN_06110</name>
</gene>